<dbReference type="EMBL" id="CP003130">
    <property type="protein sequence ID" value="AEU36395.1"/>
    <property type="molecule type" value="Genomic_DNA"/>
</dbReference>
<comment type="similarity">
    <text evidence="2">Belongs to the peptidase S54 family.</text>
</comment>
<dbReference type="InterPro" id="IPR035952">
    <property type="entry name" value="Rhomboid-like_sf"/>
</dbReference>
<feature type="transmembrane region" description="Helical" evidence="7">
    <location>
        <begin position="191"/>
        <end position="211"/>
    </location>
</feature>
<dbReference type="AlphaFoldDB" id="G8NTS1"/>
<dbReference type="PANTHER" id="PTHR43731">
    <property type="entry name" value="RHOMBOID PROTEASE"/>
    <property type="match status" value="1"/>
</dbReference>
<evidence type="ECO:0000313" key="10">
    <source>
        <dbReference type="Proteomes" id="UP000007113"/>
    </source>
</evidence>
<dbReference type="HOGENOM" id="CLU_055068_3_0_0"/>
<dbReference type="SUPFAM" id="SSF144091">
    <property type="entry name" value="Rhomboid-like"/>
    <property type="match status" value="1"/>
</dbReference>
<comment type="subcellular location">
    <subcellularLocation>
        <location evidence="1">Membrane</location>
        <topology evidence="1">Multi-pass membrane protein</topology>
    </subcellularLocation>
</comment>
<keyword evidence="3 7" id="KW-0812">Transmembrane</keyword>
<feature type="transmembrane region" description="Helical" evidence="7">
    <location>
        <begin position="152"/>
        <end position="171"/>
    </location>
</feature>
<evidence type="ECO:0000259" key="8">
    <source>
        <dbReference type="Pfam" id="PF01694"/>
    </source>
</evidence>
<protein>
    <submittedName>
        <fullName evidence="9">Peptidase S54, rhomboid domain protein</fullName>
    </submittedName>
</protein>
<keyword evidence="10" id="KW-1185">Reference proteome</keyword>
<feature type="transmembrane region" description="Helical" evidence="7">
    <location>
        <begin position="124"/>
        <end position="146"/>
    </location>
</feature>
<accession>G8NTS1</accession>
<sequence>MEAERAARESTRRRNDDRHSSLLDYPATYLLIGINLLVFAIMFRYSPALPLMRQHISWQILTASFDVNTLLRFGGSDAAYVMNGQWWRLITSTFVHVTILHLVLNMWCLWNLGLFGEPLLGRPGLIAVYLLTGTAGMMLSLTLSVAQQQDSLVAGASGAIFGLAGILIVLLSNRKLAAPWKELRSLRRSVIWFAVLNLVIGLLPQALPAFSDGQLARLHLSPDSLPHIDNSAHLGGFLSGLALGFPLFPRMTSGKSSYRARQAWVFAVAAFLLCLFGYGLAKFA</sequence>
<dbReference type="STRING" id="682795.AciX8_2065"/>
<keyword evidence="6 7" id="KW-0472">Membrane</keyword>
<dbReference type="InterPro" id="IPR050925">
    <property type="entry name" value="Rhomboid_protease_S54"/>
</dbReference>
<evidence type="ECO:0000256" key="5">
    <source>
        <dbReference type="ARBA" id="ARBA00022989"/>
    </source>
</evidence>
<evidence type="ECO:0000256" key="3">
    <source>
        <dbReference type="ARBA" id="ARBA00022692"/>
    </source>
</evidence>
<proteinExistence type="inferred from homology"/>
<dbReference type="Proteomes" id="UP000007113">
    <property type="component" value="Chromosome"/>
</dbReference>
<evidence type="ECO:0000313" key="9">
    <source>
        <dbReference type="EMBL" id="AEU36395.1"/>
    </source>
</evidence>
<reference evidence="9 10" key="1">
    <citation type="submission" date="2011-11" db="EMBL/GenBank/DDBJ databases">
        <title>Complete sequence of Granulicella mallensis MP5ACTX8.</title>
        <authorList>
            <consortium name="US DOE Joint Genome Institute"/>
            <person name="Lucas S."/>
            <person name="Copeland A."/>
            <person name="Lapidus A."/>
            <person name="Cheng J.-F."/>
            <person name="Goodwin L."/>
            <person name="Pitluck S."/>
            <person name="Peters L."/>
            <person name="Lu M."/>
            <person name="Detter J.C."/>
            <person name="Han C."/>
            <person name="Tapia R."/>
            <person name="Land M."/>
            <person name="Hauser L."/>
            <person name="Kyrpides N."/>
            <person name="Ivanova N."/>
            <person name="Mikhailova N."/>
            <person name="Pagani I."/>
            <person name="Rawat S."/>
            <person name="Mannisto M."/>
            <person name="Haggblom M."/>
            <person name="Woyke T."/>
        </authorList>
    </citation>
    <scope>NUCLEOTIDE SEQUENCE [LARGE SCALE GENOMIC DNA]</scope>
    <source>
        <strain evidence="10">ATCC BAA-1857 / DSM 23137 / MP5ACTX8</strain>
    </source>
</reference>
<dbReference type="GO" id="GO:0004252">
    <property type="term" value="F:serine-type endopeptidase activity"/>
    <property type="evidence" value="ECO:0007669"/>
    <property type="project" value="InterPro"/>
</dbReference>
<feature type="domain" description="Peptidase S54 rhomboid" evidence="8">
    <location>
        <begin position="84"/>
        <end position="249"/>
    </location>
</feature>
<dbReference type="Pfam" id="PF01694">
    <property type="entry name" value="Rhomboid"/>
    <property type="match status" value="1"/>
</dbReference>
<name>G8NTS1_GRAMM</name>
<dbReference type="eggNOG" id="COG0705">
    <property type="taxonomic scope" value="Bacteria"/>
</dbReference>
<dbReference type="PANTHER" id="PTHR43731:SF14">
    <property type="entry name" value="PRESENILIN-ASSOCIATED RHOMBOID-LIKE PROTEIN, MITOCHONDRIAL"/>
    <property type="match status" value="1"/>
</dbReference>
<dbReference type="InterPro" id="IPR022764">
    <property type="entry name" value="Peptidase_S54_rhomboid_dom"/>
</dbReference>
<evidence type="ECO:0000256" key="7">
    <source>
        <dbReference type="SAM" id="Phobius"/>
    </source>
</evidence>
<keyword evidence="5 7" id="KW-1133">Transmembrane helix</keyword>
<dbReference type="Gene3D" id="1.20.1540.10">
    <property type="entry name" value="Rhomboid-like"/>
    <property type="match status" value="1"/>
</dbReference>
<evidence type="ECO:0000256" key="6">
    <source>
        <dbReference type="ARBA" id="ARBA00023136"/>
    </source>
</evidence>
<gene>
    <name evidence="9" type="ordered locus">AciX8_2065</name>
</gene>
<feature type="transmembrane region" description="Helical" evidence="7">
    <location>
        <begin position="21"/>
        <end position="43"/>
    </location>
</feature>
<evidence type="ECO:0000256" key="1">
    <source>
        <dbReference type="ARBA" id="ARBA00004141"/>
    </source>
</evidence>
<feature type="transmembrane region" description="Helical" evidence="7">
    <location>
        <begin position="263"/>
        <end position="281"/>
    </location>
</feature>
<feature type="transmembrane region" description="Helical" evidence="7">
    <location>
        <begin position="86"/>
        <end position="112"/>
    </location>
</feature>
<feature type="transmembrane region" description="Helical" evidence="7">
    <location>
        <begin position="231"/>
        <end position="251"/>
    </location>
</feature>
<organism evidence="9 10">
    <name type="scientific">Granulicella mallensis (strain ATCC BAA-1857 / DSM 23137 / MP5ACTX8)</name>
    <dbReference type="NCBI Taxonomy" id="682795"/>
    <lineage>
        <taxon>Bacteria</taxon>
        <taxon>Pseudomonadati</taxon>
        <taxon>Acidobacteriota</taxon>
        <taxon>Terriglobia</taxon>
        <taxon>Terriglobales</taxon>
        <taxon>Acidobacteriaceae</taxon>
        <taxon>Granulicella</taxon>
    </lineage>
</organism>
<dbReference type="KEGG" id="gma:AciX8_2065"/>
<dbReference type="GO" id="GO:0016020">
    <property type="term" value="C:membrane"/>
    <property type="evidence" value="ECO:0007669"/>
    <property type="project" value="UniProtKB-SubCell"/>
</dbReference>
<evidence type="ECO:0000256" key="4">
    <source>
        <dbReference type="ARBA" id="ARBA00022801"/>
    </source>
</evidence>
<evidence type="ECO:0000256" key="2">
    <source>
        <dbReference type="ARBA" id="ARBA00009045"/>
    </source>
</evidence>
<keyword evidence="4" id="KW-0378">Hydrolase</keyword>